<gene>
    <name evidence="1" type="ORF">GCM10007940_02870</name>
</gene>
<protein>
    <submittedName>
        <fullName evidence="1">Uncharacterized protein</fullName>
    </submittedName>
</protein>
<reference evidence="1" key="2">
    <citation type="submission" date="2023-01" db="EMBL/GenBank/DDBJ databases">
        <title>Draft genome sequence of Portibacter lacus strain NBRC 108769.</title>
        <authorList>
            <person name="Sun Q."/>
            <person name="Mori K."/>
        </authorList>
    </citation>
    <scope>NUCLEOTIDE SEQUENCE</scope>
    <source>
        <strain evidence="1">NBRC 108769</strain>
    </source>
</reference>
<accession>A0AA37WD90</accession>
<dbReference type="AlphaFoldDB" id="A0AA37WD90"/>
<name>A0AA37WD90_9BACT</name>
<dbReference type="EMBL" id="BSOH01000001">
    <property type="protein sequence ID" value="GLR15672.1"/>
    <property type="molecule type" value="Genomic_DNA"/>
</dbReference>
<dbReference type="Proteomes" id="UP001156666">
    <property type="component" value="Unassembled WGS sequence"/>
</dbReference>
<evidence type="ECO:0000313" key="1">
    <source>
        <dbReference type="EMBL" id="GLR15672.1"/>
    </source>
</evidence>
<reference evidence="1" key="1">
    <citation type="journal article" date="2014" name="Int. J. Syst. Evol. Microbiol.">
        <title>Complete genome sequence of Corynebacterium casei LMG S-19264T (=DSM 44701T), isolated from a smear-ripened cheese.</title>
        <authorList>
            <consortium name="US DOE Joint Genome Institute (JGI-PGF)"/>
            <person name="Walter F."/>
            <person name="Albersmeier A."/>
            <person name="Kalinowski J."/>
            <person name="Ruckert C."/>
        </authorList>
    </citation>
    <scope>NUCLEOTIDE SEQUENCE</scope>
    <source>
        <strain evidence="1">NBRC 108769</strain>
    </source>
</reference>
<keyword evidence="2" id="KW-1185">Reference proteome</keyword>
<comment type="caution">
    <text evidence="1">The sequence shown here is derived from an EMBL/GenBank/DDBJ whole genome shotgun (WGS) entry which is preliminary data.</text>
</comment>
<sequence>MDAQDYGWWNTLVQWDGKTPWQEYLDLSTSGLGPNALPVPTFNSLGIPEHVQFHTQFRYHHYTKDPTYDVFARLDIPFSDRIAIAMWMVPIEHYNTSDQLRDARRIRQYEANGFSSGDFYFGTYFHVLKEKVNWLDILVSANFKTASGNNLEGGRFTDTPGYFFDATYAKTFTWIRPYFVTGLYVYQTYDGLHFQNDAFLYALGSHFLKGQWEFKTEWAGYIGYLEVGDRPSVLRVEANYKSKSPIIIHGGIQFGLNDLDYTTLSFGVNYIKK</sequence>
<organism evidence="1 2">
    <name type="scientific">Portibacter lacus</name>
    <dbReference type="NCBI Taxonomy" id="1099794"/>
    <lineage>
        <taxon>Bacteria</taxon>
        <taxon>Pseudomonadati</taxon>
        <taxon>Bacteroidota</taxon>
        <taxon>Saprospiria</taxon>
        <taxon>Saprospirales</taxon>
        <taxon>Haliscomenobacteraceae</taxon>
        <taxon>Portibacter</taxon>
    </lineage>
</organism>
<evidence type="ECO:0000313" key="2">
    <source>
        <dbReference type="Proteomes" id="UP001156666"/>
    </source>
</evidence>
<proteinExistence type="predicted"/>